<name>A0ACC0YQ51_9ROSI</name>
<accession>A0ACC0YQ51</accession>
<gene>
    <name evidence="1" type="ORF">Pint_27285</name>
</gene>
<evidence type="ECO:0000313" key="1">
    <source>
        <dbReference type="EMBL" id="KAJ0039677.1"/>
    </source>
</evidence>
<proteinExistence type="predicted"/>
<protein>
    <submittedName>
        <fullName evidence="1">Uncharacterized protein</fullName>
    </submittedName>
</protein>
<sequence>MVAKLFATSFTLMIVLPLPLNMESEASQLCCS</sequence>
<keyword evidence="2" id="KW-1185">Reference proteome</keyword>
<dbReference type="Proteomes" id="UP001163603">
    <property type="component" value="Chromosome 5"/>
</dbReference>
<reference evidence="2" key="1">
    <citation type="journal article" date="2023" name="G3 (Bethesda)">
        <title>Genome assembly and association tests identify interacting loci associated with vigor, precocity, and sex in interspecific pistachio rootstocks.</title>
        <authorList>
            <person name="Palmer W."/>
            <person name="Jacygrad E."/>
            <person name="Sagayaradj S."/>
            <person name="Cavanaugh K."/>
            <person name="Han R."/>
            <person name="Bertier L."/>
            <person name="Beede B."/>
            <person name="Kafkas S."/>
            <person name="Golino D."/>
            <person name="Preece J."/>
            <person name="Michelmore R."/>
        </authorList>
    </citation>
    <scope>NUCLEOTIDE SEQUENCE [LARGE SCALE GENOMIC DNA]</scope>
</reference>
<comment type="caution">
    <text evidence="1">The sequence shown here is derived from an EMBL/GenBank/DDBJ whole genome shotgun (WGS) entry which is preliminary data.</text>
</comment>
<evidence type="ECO:0000313" key="2">
    <source>
        <dbReference type="Proteomes" id="UP001163603"/>
    </source>
</evidence>
<organism evidence="1 2">
    <name type="scientific">Pistacia integerrima</name>
    <dbReference type="NCBI Taxonomy" id="434235"/>
    <lineage>
        <taxon>Eukaryota</taxon>
        <taxon>Viridiplantae</taxon>
        <taxon>Streptophyta</taxon>
        <taxon>Embryophyta</taxon>
        <taxon>Tracheophyta</taxon>
        <taxon>Spermatophyta</taxon>
        <taxon>Magnoliopsida</taxon>
        <taxon>eudicotyledons</taxon>
        <taxon>Gunneridae</taxon>
        <taxon>Pentapetalae</taxon>
        <taxon>rosids</taxon>
        <taxon>malvids</taxon>
        <taxon>Sapindales</taxon>
        <taxon>Anacardiaceae</taxon>
        <taxon>Pistacia</taxon>
    </lineage>
</organism>
<dbReference type="EMBL" id="CM047740">
    <property type="protein sequence ID" value="KAJ0039677.1"/>
    <property type="molecule type" value="Genomic_DNA"/>
</dbReference>